<sequence>MIQKGIIAFLSVLAIASCGESNEAKVESESQEKDTYNRCVSLGVQYFKEIGSYPTLKSTPDAGRDAIEVARERCESAPETAFR</sequence>
<reference evidence="1" key="1">
    <citation type="submission" date="2022-06" db="EMBL/GenBank/DDBJ databases">
        <title>Idiomarina rhizosphaerae M1R2S28.</title>
        <authorList>
            <person name="Sun J.-Q."/>
            <person name="Li L.-F."/>
        </authorList>
    </citation>
    <scope>NUCLEOTIDE SEQUENCE</scope>
    <source>
        <strain evidence="1">M1R2S28</strain>
    </source>
</reference>
<dbReference type="RefSeq" id="WP_253618170.1">
    <property type="nucleotide sequence ID" value="NZ_JAMZDE010000005.1"/>
</dbReference>
<evidence type="ECO:0000313" key="1">
    <source>
        <dbReference type="EMBL" id="MCP1338814.1"/>
    </source>
</evidence>
<keyword evidence="2" id="KW-1185">Reference proteome</keyword>
<dbReference type="AlphaFoldDB" id="A0A9X2FWN6"/>
<evidence type="ECO:0008006" key="3">
    <source>
        <dbReference type="Google" id="ProtNLM"/>
    </source>
</evidence>
<name>A0A9X2FWN6_9GAMM</name>
<dbReference type="PROSITE" id="PS51257">
    <property type="entry name" value="PROKAR_LIPOPROTEIN"/>
    <property type="match status" value="1"/>
</dbReference>
<dbReference type="EMBL" id="JAMZDE010000005">
    <property type="protein sequence ID" value="MCP1338814.1"/>
    <property type="molecule type" value="Genomic_DNA"/>
</dbReference>
<protein>
    <recommendedName>
        <fullName evidence="3">Lipoprotein</fullName>
    </recommendedName>
</protein>
<proteinExistence type="predicted"/>
<organism evidence="1 2">
    <name type="scientific">Idiomarina rhizosphaerae</name>
    <dbReference type="NCBI Taxonomy" id="2961572"/>
    <lineage>
        <taxon>Bacteria</taxon>
        <taxon>Pseudomonadati</taxon>
        <taxon>Pseudomonadota</taxon>
        <taxon>Gammaproteobacteria</taxon>
        <taxon>Alteromonadales</taxon>
        <taxon>Idiomarinaceae</taxon>
        <taxon>Idiomarina</taxon>
    </lineage>
</organism>
<accession>A0A9X2FWN6</accession>
<gene>
    <name evidence="1" type="ORF">NJR55_04345</name>
</gene>
<dbReference type="Proteomes" id="UP001139474">
    <property type="component" value="Unassembled WGS sequence"/>
</dbReference>
<evidence type="ECO:0000313" key="2">
    <source>
        <dbReference type="Proteomes" id="UP001139474"/>
    </source>
</evidence>
<comment type="caution">
    <text evidence="1">The sequence shown here is derived from an EMBL/GenBank/DDBJ whole genome shotgun (WGS) entry which is preliminary data.</text>
</comment>